<reference evidence="1" key="1">
    <citation type="submission" date="2022-08" db="EMBL/GenBank/DDBJ databases">
        <title>Novel sulphate-reducing endosymbionts in the free-living metamonad Anaeramoeba.</title>
        <authorList>
            <person name="Jerlstrom-Hultqvist J."/>
            <person name="Cepicka I."/>
            <person name="Gallot-Lavallee L."/>
            <person name="Salas-Leiva D."/>
            <person name="Curtis B.A."/>
            <person name="Zahonova K."/>
            <person name="Pipaliya S."/>
            <person name="Dacks J."/>
            <person name="Roger A.J."/>
        </authorList>
    </citation>
    <scope>NUCLEOTIDE SEQUENCE</scope>
    <source>
        <strain evidence="1">Busselton2</strain>
    </source>
</reference>
<dbReference type="Proteomes" id="UP001146793">
    <property type="component" value="Unassembled WGS sequence"/>
</dbReference>
<evidence type="ECO:0000313" key="2">
    <source>
        <dbReference type="Proteomes" id="UP001146793"/>
    </source>
</evidence>
<proteinExistence type="predicted"/>
<evidence type="ECO:0000313" key="1">
    <source>
        <dbReference type="EMBL" id="KAJ3429680.1"/>
    </source>
</evidence>
<name>A0AAV7YL66_9EUKA</name>
<protein>
    <submittedName>
        <fullName evidence="1">Uncharacterized protein</fullName>
    </submittedName>
</protein>
<dbReference type="EMBL" id="JANTQA010000057">
    <property type="protein sequence ID" value="KAJ3429680.1"/>
    <property type="molecule type" value="Genomic_DNA"/>
</dbReference>
<dbReference type="AlphaFoldDB" id="A0AAV7YL66"/>
<organism evidence="1 2">
    <name type="scientific">Anaeramoeba flamelloides</name>
    <dbReference type="NCBI Taxonomy" id="1746091"/>
    <lineage>
        <taxon>Eukaryota</taxon>
        <taxon>Metamonada</taxon>
        <taxon>Anaeramoebidae</taxon>
        <taxon>Anaeramoeba</taxon>
    </lineage>
</organism>
<sequence>MKKLNSEKSSVKKILSQLDQLDIQFAKKAIFYFTKVFELDDEHRFLKAFSKVYSKCFAGKRQFIFQIHTLLMFLSECPLNDNRFRILSFRILPWVTACYGNIWSNAEYLQLLNFALLFSFSQDQELAEFANKFYSMLLVFSPELKLKHFPSLLIQNITLEKIQSQKSIYYDQDILVFVNEETPSLNFSKEKLFKNVIEKFLSLF</sequence>
<comment type="caution">
    <text evidence="1">The sequence shown here is derived from an EMBL/GenBank/DDBJ whole genome shotgun (WGS) entry which is preliminary data.</text>
</comment>
<gene>
    <name evidence="1" type="ORF">M0812_25038</name>
</gene>
<accession>A0AAV7YL66</accession>